<organism evidence="2 3">
    <name type="scientific">Alicyclobacillus tolerans</name>
    <dbReference type="NCBI Taxonomy" id="90970"/>
    <lineage>
        <taxon>Bacteria</taxon>
        <taxon>Bacillati</taxon>
        <taxon>Bacillota</taxon>
        <taxon>Bacilli</taxon>
        <taxon>Bacillales</taxon>
        <taxon>Alicyclobacillaceae</taxon>
        <taxon>Alicyclobacillus</taxon>
    </lineage>
</organism>
<keyword evidence="1 2" id="KW-0808">Transferase</keyword>
<protein>
    <submittedName>
        <fullName evidence="2">Crotonobetainyl-CoA:carnitine CoA-transferase CaiB</fullName>
    </submittedName>
</protein>
<name>A0A1M6P0S7_9BACL</name>
<dbReference type="OrthoDB" id="9797653at2"/>
<evidence type="ECO:0000313" key="2">
    <source>
        <dbReference type="EMBL" id="SHK01587.1"/>
    </source>
</evidence>
<evidence type="ECO:0000313" key="3">
    <source>
        <dbReference type="Proteomes" id="UP000184016"/>
    </source>
</evidence>
<dbReference type="InterPro" id="IPR050483">
    <property type="entry name" value="CoA-transferase_III_domain"/>
</dbReference>
<dbReference type="EMBL" id="FRAF01000007">
    <property type="protein sequence ID" value="SHK01587.1"/>
    <property type="molecule type" value="Genomic_DNA"/>
</dbReference>
<proteinExistence type="predicted"/>
<accession>A0A1M6P0S7</accession>
<dbReference type="Gene3D" id="3.30.1540.10">
    <property type="entry name" value="formyl-coa transferase, domain 3"/>
    <property type="match status" value="1"/>
</dbReference>
<reference evidence="3" key="1">
    <citation type="submission" date="2016-11" db="EMBL/GenBank/DDBJ databases">
        <authorList>
            <person name="Varghese N."/>
            <person name="Submissions S."/>
        </authorList>
    </citation>
    <scope>NUCLEOTIDE SEQUENCE [LARGE SCALE GENOMIC DNA]</scope>
    <source>
        <strain evidence="3">USBA-503</strain>
    </source>
</reference>
<evidence type="ECO:0000256" key="1">
    <source>
        <dbReference type="ARBA" id="ARBA00022679"/>
    </source>
</evidence>
<keyword evidence="3" id="KW-1185">Reference proteome</keyword>
<gene>
    <name evidence="2" type="ORF">SAMN05443507_10752</name>
</gene>
<sequence length="395" mass="43465">MQPLQGIRVLDCSRILAGPFCAMNLADLGADVIKIESVQGGDDTRYWGPPFIGGESAYYLCANRNKRSLAIDLKHPEGQKILNTLLQHTDVLLHNFLPASAQHLGLTYEQVSAVKPDLIYCSISGFGRQSDEPGYDYLMQAMGGLMSITGYAEAGPVKVGVAITDVCTGLYATIAIQAALRVREQTGQGQAIDMALYDTQLAMLVNVASNVLTSGIDAKRIGNGHPNIVPYQLFHTRDGDVVITVGNDRQFNDFCHVLHLDELPTDPRFSTNAERVKHREDLLKLLETAMAQHSQEEVLSMMRAARVPAGPVQSVKESLASSLTTERQMIWESESHPTIDRLRLLGSPLKLEKTPPVFRLPPPRLGEHSEIILKECGFLENQIQTWIHEGVVATC</sequence>
<dbReference type="InterPro" id="IPR003673">
    <property type="entry name" value="CoA-Trfase_fam_III"/>
</dbReference>
<dbReference type="InterPro" id="IPR023606">
    <property type="entry name" value="CoA-Trfase_III_dom_1_sf"/>
</dbReference>
<dbReference type="AlphaFoldDB" id="A0A1M6P0S7"/>
<dbReference type="PANTHER" id="PTHR48207">
    <property type="entry name" value="SUCCINATE--HYDROXYMETHYLGLUTARATE COA-TRANSFERASE"/>
    <property type="match status" value="1"/>
</dbReference>
<dbReference type="Proteomes" id="UP000184016">
    <property type="component" value="Unassembled WGS sequence"/>
</dbReference>
<dbReference type="Gene3D" id="3.40.50.10540">
    <property type="entry name" value="Crotonobetainyl-coa:carnitine coa-transferase, domain 1"/>
    <property type="match status" value="1"/>
</dbReference>
<dbReference type="STRING" id="1830138.SAMN05443507_10752"/>
<dbReference type="GO" id="GO:0008410">
    <property type="term" value="F:CoA-transferase activity"/>
    <property type="evidence" value="ECO:0007669"/>
    <property type="project" value="TreeGrafter"/>
</dbReference>
<dbReference type="Pfam" id="PF02515">
    <property type="entry name" value="CoA_transf_3"/>
    <property type="match status" value="1"/>
</dbReference>
<dbReference type="RefSeq" id="WP_072873519.1">
    <property type="nucleotide sequence ID" value="NZ_FRAF01000007.1"/>
</dbReference>
<dbReference type="InterPro" id="IPR044855">
    <property type="entry name" value="CoA-Trfase_III_dom3_sf"/>
</dbReference>
<dbReference type="PANTHER" id="PTHR48207:SF3">
    <property type="entry name" value="SUCCINATE--HYDROXYMETHYLGLUTARATE COA-TRANSFERASE"/>
    <property type="match status" value="1"/>
</dbReference>
<dbReference type="SUPFAM" id="SSF89796">
    <property type="entry name" value="CoA-transferase family III (CaiB/BaiF)"/>
    <property type="match status" value="1"/>
</dbReference>